<feature type="region of interest" description="Disordered" evidence="1">
    <location>
        <begin position="1"/>
        <end position="47"/>
    </location>
</feature>
<sequence>MLRNIDLDRLFSKEDHQSPESKPSGKNLYYKFEPGPSIPPHTKGPRTMTLTKERTLTLPYEQLAASQHPTGELPASRQRCV</sequence>
<proteinExistence type="predicted"/>
<dbReference type="Proteomes" id="UP000236370">
    <property type="component" value="Unassembled WGS sequence"/>
</dbReference>
<dbReference type="AlphaFoldDB" id="A0A2J8KHE4"/>
<dbReference type="EMBL" id="NBAG03000370">
    <property type="protein sequence ID" value="PNI34438.1"/>
    <property type="molecule type" value="Genomic_DNA"/>
</dbReference>
<name>A0A2J8KHE4_PANTR</name>
<evidence type="ECO:0000313" key="3">
    <source>
        <dbReference type="Proteomes" id="UP000236370"/>
    </source>
</evidence>
<organism evidence="2 3">
    <name type="scientific">Pan troglodytes</name>
    <name type="common">Chimpanzee</name>
    <dbReference type="NCBI Taxonomy" id="9598"/>
    <lineage>
        <taxon>Eukaryota</taxon>
        <taxon>Metazoa</taxon>
        <taxon>Chordata</taxon>
        <taxon>Craniata</taxon>
        <taxon>Vertebrata</taxon>
        <taxon>Euteleostomi</taxon>
        <taxon>Mammalia</taxon>
        <taxon>Eutheria</taxon>
        <taxon>Euarchontoglires</taxon>
        <taxon>Primates</taxon>
        <taxon>Haplorrhini</taxon>
        <taxon>Catarrhini</taxon>
        <taxon>Hominidae</taxon>
        <taxon>Pan</taxon>
    </lineage>
</organism>
<evidence type="ECO:0000313" key="2">
    <source>
        <dbReference type="EMBL" id="PNI34438.1"/>
    </source>
</evidence>
<feature type="compositionally biased region" description="Basic and acidic residues" evidence="1">
    <location>
        <begin position="1"/>
        <end position="19"/>
    </location>
</feature>
<reference evidence="2 3" key="1">
    <citation type="submission" date="2017-12" db="EMBL/GenBank/DDBJ databases">
        <title>High-resolution comparative analysis of great ape genomes.</title>
        <authorList>
            <person name="Pollen A."/>
            <person name="Hastie A."/>
            <person name="Hormozdiari F."/>
            <person name="Dougherty M."/>
            <person name="Liu R."/>
            <person name="Chaisson M."/>
            <person name="Hoppe E."/>
            <person name="Hill C."/>
            <person name="Pang A."/>
            <person name="Hillier L."/>
            <person name="Baker C."/>
            <person name="Armstrong J."/>
            <person name="Shendure J."/>
            <person name="Paten B."/>
            <person name="Wilson R."/>
            <person name="Chao H."/>
            <person name="Schneider V."/>
            <person name="Ventura M."/>
            <person name="Kronenberg Z."/>
            <person name="Murali S."/>
            <person name="Gordon D."/>
            <person name="Cantsilieris S."/>
            <person name="Munson K."/>
            <person name="Nelson B."/>
            <person name="Raja A."/>
            <person name="Underwood J."/>
            <person name="Diekhans M."/>
            <person name="Fiddes I."/>
            <person name="Haussler D."/>
            <person name="Eichler E."/>
        </authorList>
    </citation>
    <scope>NUCLEOTIDE SEQUENCE [LARGE SCALE GENOMIC DNA]</scope>
    <source>
        <strain evidence="2">Yerkes chimp pedigree #C0471</strain>
    </source>
</reference>
<comment type="caution">
    <text evidence="2">The sequence shown here is derived from an EMBL/GenBank/DDBJ whole genome shotgun (WGS) entry which is preliminary data.</text>
</comment>
<protein>
    <submittedName>
        <fullName evidence="2">Uncharacterized protein</fullName>
    </submittedName>
</protein>
<gene>
    <name evidence="2" type="ORF">CK820_G0038895</name>
</gene>
<evidence type="ECO:0000256" key="1">
    <source>
        <dbReference type="SAM" id="MobiDB-lite"/>
    </source>
</evidence>
<accession>A0A2J8KHE4</accession>
<feature type="region of interest" description="Disordered" evidence="1">
    <location>
        <begin position="62"/>
        <end position="81"/>
    </location>
</feature>